<dbReference type="InterPro" id="IPR045342">
    <property type="entry name" value="Etd1"/>
</dbReference>
<feature type="region of interest" description="Disordered" evidence="1">
    <location>
        <begin position="1109"/>
        <end position="1177"/>
    </location>
</feature>
<feature type="region of interest" description="Disordered" evidence="1">
    <location>
        <begin position="744"/>
        <end position="809"/>
    </location>
</feature>
<feature type="compositionally biased region" description="Basic and acidic residues" evidence="1">
    <location>
        <begin position="1068"/>
        <end position="1077"/>
    </location>
</feature>
<evidence type="ECO:0000313" key="2">
    <source>
        <dbReference type="EMBL" id="KID93040.1"/>
    </source>
</evidence>
<feature type="region of interest" description="Disordered" evidence="1">
    <location>
        <begin position="1054"/>
        <end position="1077"/>
    </location>
</feature>
<protein>
    <submittedName>
        <fullName evidence="2">Uncharacterized protein</fullName>
    </submittedName>
</protein>
<feature type="compositionally biased region" description="Polar residues" evidence="1">
    <location>
        <begin position="424"/>
        <end position="447"/>
    </location>
</feature>
<name>A0A0B4GZS8_METGA</name>
<accession>A0A0B4GZS8</accession>
<organism evidence="2 3">
    <name type="scientific">Metarhizium guizhouense (strain ARSEF 977)</name>
    <dbReference type="NCBI Taxonomy" id="1276136"/>
    <lineage>
        <taxon>Eukaryota</taxon>
        <taxon>Fungi</taxon>
        <taxon>Dikarya</taxon>
        <taxon>Ascomycota</taxon>
        <taxon>Pezizomycotina</taxon>
        <taxon>Sordariomycetes</taxon>
        <taxon>Hypocreomycetidae</taxon>
        <taxon>Hypocreales</taxon>
        <taxon>Clavicipitaceae</taxon>
        <taxon>Metarhizium</taxon>
    </lineage>
</organism>
<feature type="region of interest" description="Disordered" evidence="1">
    <location>
        <begin position="494"/>
        <end position="569"/>
    </location>
</feature>
<dbReference type="HOGENOM" id="CLU_004543_1_0_1"/>
<dbReference type="GO" id="GO:1902412">
    <property type="term" value="P:regulation of mitotic cytokinesis"/>
    <property type="evidence" value="ECO:0007669"/>
    <property type="project" value="InterPro"/>
</dbReference>
<gene>
    <name evidence="2" type="ORF">MGU_00629</name>
</gene>
<feature type="compositionally biased region" description="Polar residues" evidence="1">
    <location>
        <begin position="1054"/>
        <end position="1064"/>
    </location>
</feature>
<feature type="region of interest" description="Disordered" evidence="1">
    <location>
        <begin position="315"/>
        <end position="459"/>
    </location>
</feature>
<feature type="region of interest" description="Disordered" evidence="1">
    <location>
        <begin position="196"/>
        <end position="247"/>
    </location>
</feature>
<feature type="region of interest" description="Disordered" evidence="1">
    <location>
        <begin position="644"/>
        <end position="681"/>
    </location>
</feature>
<evidence type="ECO:0000256" key="1">
    <source>
        <dbReference type="SAM" id="MobiDB-lite"/>
    </source>
</evidence>
<feature type="region of interest" description="Disordered" evidence="1">
    <location>
        <begin position="40"/>
        <end position="132"/>
    </location>
</feature>
<sequence length="1177" mass="127169">MQTVPSLVGTGTAIAAAASGLVFGQPTDLDLNLNLNHQAATASSRGARVHKRSISIDRVLPAKSHSPSRTLTPPSRRPATSSAAPRSIGSELHAAGTSIHQTTRPPLSRRQRPQTSQVAPSSTSSRRQSLVVLSQGDIYPGIPVVEGSRESISSSGSWLKRLSSIRPLSQHGSPRSSILADSPSVSFSYGSAAPILSRSGSVSKPMPPNKLVKRSPSRNHTSEELAQRKSKGHLPTLRRPATSHQRSATLQQFRAGLDVAGSSAHAKYSFDEPICPEELLGASPIEELGQSPRTARAAKTSGWVSFFHSKTASLVTKPSSHTRLGGSGDGGDAASSAKNLQSKRINPARSMLPGTGAHLIKPRMVSGSSTQSDSFASSHIEEEPNYQLVSRNGDRVSSPTTGEMVSGMPPSSRPRRSFSSTFSQTANWASKTSGSLRRTKRGATQGSRENKRHVSAPVRGLPSAVGRVDTMTSTPIAPVQQGLTLDSAATFQRPAPKRNASSPLPPLSNLPGLHADLSRRSPVGGVAGHSIRPNQPSGSSTSSTSVAMTQRRGSHYERLSALDSSDGDARDLISGDEYDTDFKSDTLFDSLRTIGSGRVRAVETPLESVYDESPPSTGGNKRSKRLSIQEILDRTWDEDGKIMEEDESNSTPVHAPHRSMGSHVRRELREDPRFGLDPLTSNEVARETRNFGRFSLDDDFDEDWTRDDDDAPVHALSPPSKGSSLSSSGINPNVRLALASIGGNLNASSKPRSSSSERPLGNLFDWSEPPPHDKQNPACRSRPKTAYAKQEIDSRGGRPVVRKGPMPAHVRSQSVPVVHDLADESKPAGSKYGTWGLGSKTVSEDWDEDFEFGGPNEGPGGKDTEDLFAVPESIRASQPSVKAHSGQIRELSLLVNDLKRLCRHGRELNMLNGEQKPLWKEAEGIIALASPDEGSANEDDQSEASIYMDAFEAANPPGDEDDIDDNLSFDRLDAVIERNEPVMSKTAVVRERQSPRRRSVFSPDDDIFGANWPLSDDRPRSNRPSRPRTPENPPAKLQDVDGVVRSVIESVQYRSTSVTAQPAAQGSRKRDTGTNRMHFDTNSLKLLVRRAGELRDILSDLIRRADQLTQSPARTPRHERRLDSSPAFTRVFDDPGSSPARRPVKSRGNSTTIVERPSSENSPPSSIGRRVPLMTVN</sequence>
<dbReference type="Proteomes" id="UP000031192">
    <property type="component" value="Unassembled WGS sequence"/>
</dbReference>
<evidence type="ECO:0000313" key="3">
    <source>
        <dbReference type="Proteomes" id="UP000031192"/>
    </source>
</evidence>
<feature type="compositionally biased region" description="Acidic residues" evidence="1">
    <location>
        <begin position="697"/>
        <end position="710"/>
    </location>
</feature>
<feature type="region of interest" description="Disordered" evidence="1">
    <location>
        <begin position="985"/>
        <end position="1039"/>
    </location>
</feature>
<keyword evidence="3" id="KW-1185">Reference proteome</keyword>
<feature type="compositionally biased region" description="Basic and acidic residues" evidence="1">
    <location>
        <begin position="664"/>
        <end position="674"/>
    </location>
</feature>
<dbReference type="Pfam" id="PF20162">
    <property type="entry name" value="Etd1"/>
    <property type="match status" value="1"/>
</dbReference>
<feature type="compositionally biased region" description="Polar residues" evidence="1">
    <location>
        <begin position="387"/>
        <end position="403"/>
    </location>
</feature>
<feature type="compositionally biased region" description="Low complexity" evidence="1">
    <location>
        <begin position="716"/>
        <end position="729"/>
    </location>
</feature>
<proteinExistence type="predicted"/>
<dbReference type="GO" id="GO:0005096">
    <property type="term" value="F:GTPase activator activity"/>
    <property type="evidence" value="ECO:0007669"/>
    <property type="project" value="InterPro"/>
</dbReference>
<feature type="compositionally biased region" description="Low complexity" evidence="1">
    <location>
        <begin position="748"/>
        <end position="759"/>
    </location>
</feature>
<dbReference type="EMBL" id="AZNH01000001">
    <property type="protein sequence ID" value="KID93040.1"/>
    <property type="molecule type" value="Genomic_DNA"/>
</dbReference>
<feature type="compositionally biased region" description="Low complexity" evidence="1">
    <location>
        <begin position="67"/>
        <end position="87"/>
    </location>
</feature>
<reference evidence="2 3" key="1">
    <citation type="journal article" date="2014" name="Proc. Natl. Acad. Sci. U.S.A.">
        <title>Trajectory and genomic determinants of fungal-pathogen speciation and host adaptation.</title>
        <authorList>
            <person name="Hu X."/>
            <person name="Xiao G."/>
            <person name="Zheng P."/>
            <person name="Shang Y."/>
            <person name="Su Y."/>
            <person name="Zhang X."/>
            <person name="Liu X."/>
            <person name="Zhan S."/>
            <person name="St Leger R.J."/>
            <person name="Wang C."/>
        </authorList>
    </citation>
    <scope>NUCLEOTIDE SEQUENCE [LARGE SCALE GENOMIC DNA]</scope>
    <source>
        <strain evidence="2 3">ARSEF 977</strain>
    </source>
</reference>
<dbReference type="OrthoDB" id="5346713at2759"/>
<feature type="compositionally biased region" description="Polar residues" evidence="1">
    <location>
        <begin position="366"/>
        <end position="377"/>
    </location>
</feature>
<feature type="region of interest" description="Disordered" evidence="1">
    <location>
        <begin position="695"/>
        <end position="730"/>
    </location>
</feature>
<feature type="compositionally biased region" description="Polar residues" evidence="1">
    <location>
        <begin position="113"/>
        <end position="132"/>
    </location>
</feature>
<dbReference type="AlphaFoldDB" id="A0A0B4GZS8"/>
<comment type="caution">
    <text evidence="2">The sequence shown here is derived from an EMBL/GenBank/DDBJ whole genome shotgun (WGS) entry which is preliminary data.</text>
</comment>